<keyword evidence="6" id="KW-0472">Membrane</keyword>
<evidence type="ECO:0000256" key="3">
    <source>
        <dbReference type="ARBA" id="ARBA00022630"/>
    </source>
</evidence>
<keyword evidence="4 6" id="KW-0288">FMN</keyword>
<dbReference type="PANTHER" id="PTHR36118:SF1">
    <property type="entry name" value="ION-TRANSLOCATING OXIDOREDUCTASE COMPLEX SUBUNIT G"/>
    <property type="match status" value="1"/>
</dbReference>
<dbReference type="InterPro" id="IPR007329">
    <property type="entry name" value="FMN-bd"/>
</dbReference>
<organism evidence="8 9">
    <name type="scientific">Eubacterium album</name>
    <dbReference type="NCBI Taxonomy" id="2978477"/>
    <lineage>
        <taxon>Bacteria</taxon>
        <taxon>Bacillati</taxon>
        <taxon>Bacillota</taxon>
        <taxon>Clostridia</taxon>
        <taxon>Eubacteriales</taxon>
        <taxon>Eubacteriaceae</taxon>
        <taxon>Eubacterium</taxon>
    </lineage>
</organism>
<dbReference type="RefSeq" id="WP_022089538.1">
    <property type="nucleotide sequence ID" value="NZ_JAODBU010000017.1"/>
</dbReference>
<evidence type="ECO:0000313" key="8">
    <source>
        <dbReference type="EMBL" id="MCT7400035.1"/>
    </source>
</evidence>
<evidence type="ECO:0000259" key="7">
    <source>
        <dbReference type="SMART" id="SM00900"/>
    </source>
</evidence>
<keyword evidence="9" id="KW-1185">Reference proteome</keyword>
<gene>
    <name evidence="6" type="primary">rnfG</name>
    <name evidence="8" type="ORF">N5B56_13285</name>
</gene>
<comment type="similarity">
    <text evidence="6">Belongs to the RnfG family.</text>
</comment>
<dbReference type="SMART" id="SM00900">
    <property type="entry name" value="FMN_bind"/>
    <property type="match status" value="1"/>
</dbReference>
<keyword evidence="2 6" id="KW-0597">Phosphoprotein</keyword>
<dbReference type="PANTHER" id="PTHR36118">
    <property type="entry name" value="ION-TRANSLOCATING OXIDOREDUCTASE COMPLEX SUBUNIT G"/>
    <property type="match status" value="1"/>
</dbReference>
<evidence type="ECO:0000313" key="9">
    <source>
        <dbReference type="Proteomes" id="UP001431199"/>
    </source>
</evidence>
<feature type="domain" description="FMN-binding" evidence="7">
    <location>
        <begin position="117"/>
        <end position="206"/>
    </location>
</feature>
<dbReference type="HAMAP" id="MF_00479">
    <property type="entry name" value="RsxG_RnfG"/>
    <property type="match status" value="1"/>
</dbReference>
<evidence type="ECO:0000256" key="4">
    <source>
        <dbReference type="ARBA" id="ARBA00022643"/>
    </source>
</evidence>
<dbReference type="NCBIfam" id="TIGR01947">
    <property type="entry name" value="rnfG"/>
    <property type="match status" value="1"/>
</dbReference>
<dbReference type="Pfam" id="PF04205">
    <property type="entry name" value="FMN_bind"/>
    <property type="match status" value="1"/>
</dbReference>
<sequence length="214" mass="23332">MNKMIKDALILFAITLVSGLGLGAVYNVTSQARAQQEQKTKNAAYQAVFDGADHFDEYKINDSDQKKIADYIKKMDTDEVKANGASDINADINEIMEAKDKDNNVLGYVITVTDNEAYDGKIQFSVGIKEDGTVNGISFLSISETPGLGMRAKEDSYKNQFNDKKVDYFKYSKTGASEDNEIDAMSGATITTNATTNGVNAAIFCFKYITGGAE</sequence>
<accession>A0ABT2M3D1</accession>
<comment type="function">
    <text evidence="6">Part of a membrane-bound complex that couples electron transfer with translocation of ions across the membrane.</text>
</comment>
<name>A0ABT2M3D1_9FIRM</name>
<dbReference type="InterPro" id="IPR010209">
    <property type="entry name" value="Ion_transpt_RnfG/RsxG"/>
</dbReference>
<reference evidence="8" key="1">
    <citation type="submission" date="2022-09" db="EMBL/GenBank/DDBJ databases">
        <title>Eubacterium sp. LFL-14 isolated from human feces.</title>
        <authorList>
            <person name="Liu F."/>
        </authorList>
    </citation>
    <scope>NUCLEOTIDE SEQUENCE</scope>
    <source>
        <strain evidence="8">LFL-14</strain>
    </source>
</reference>
<comment type="subunit">
    <text evidence="6">The complex is composed of six subunits: RnfA, RnfB, RnfC, RnfD, RnfE and RnfG.</text>
</comment>
<keyword evidence="6" id="KW-1003">Cell membrane</keyword>
<evidence type="ECO:0000256" key="2">
    <source>
        <dbReference type="ARBA" id="ARBA00022553"/>
    </source>
</evidence>
<dbReference type="PIRSF" id="PIRSF006091">
    <property type="entry name" value="E_trnsport_RnfG"/>
    <property type="match status" value="1"/>
</dbReference>
<feature type="modified residue" description="FMN phosphoryl threonine" evidence="6">
    <location>
        <position position="189"/>
    </location>
</feature>
<evidence type="ECO:0000256" key="1">
    <source>
        <dbReference type="ARBA" id="ARBA00022448"/>
    </source>
</evidence>
<dbReference type="Proteomes" id="UP001431199">
    <property type="component" value="Unassembled WGS sequence"/>
</dbReference>
<evidence type="ECO:0000256" key="6">
    <source>
        <dbReference type="HAMAP-Rule" id="MF_00479"/>
    </source>
</evidence>
<comment type="subcellular location">
    <subcellularLocation>
        <location evidence="6">Cell membrane</location>
        <topology evidence="6">Single-pass membrane protein</topology>
    </subcellularLocation>
</comment>
<dbReference type="EC" id="7.-.-.-" evidence="6"/>
<dbReference type="EMBL" id="JAODBU010000017">
    <property type="protein sequence ID" value="MCT7400035.1"/>
    <property type="molecule type" value="Genomic_DNA"/>
</dbReference>
<keyword evidence="6" id="KW-1278">Translocase</keyword>
<keyword evidence="3 6" id="KW-0285">Flavoprotein</keyword>
<keyword evidence="5 6" id="KW-0249">Electron transport</keyword>
<protein>
    <recommendedName>
        <fullName evidence="6">Ion-translocating oxidoreductase complex subunit G</fullName>
        <ecNumber evidence="6">7.-.-.-</ecNumber>
    </recommendedName>
    <alternativeName>
        <fullName evidence="6">Rnf electron transport complex subunit G</fullName>
    </alternativeName>
</protein>
<comment type="cofactor">
    <cofactor evidence="6">
        <name>FMN</name>
        <dbReference type="ChEBI" id="CHEBI:58210"/>
    </cofactor>
</comment>
<keyword evidence="6" id="KW-1133">Transmembrane helix</keyword>
<keyword evidence="6" id="KW-0812">Transmembrane</keyword>
<evidence type="ECO:0000256" key="5">
    <source>
        <dbReference type="ARBA" id="ARBA00022982"/>
    </source>
</evidence>
<keyword evidence="1 6" id="KW-0813">Transport</keyword>
<proteinExistence type="inferred from homology"/>
<comment type="caution">
    <text evidence="8">The sequence shown here is derived from an EMBL/GenBank/DDBJ whole genome shotgun (WGS) entry which is preliminary data.</text>
</comment>